<feature type="region of interest" description="Disordered" evidence="2">
    <location>
        <begin position="560"/>
        <end position="580"/>
    </location>
</feature>
<dbReference type="GO" id="GO:0003682">
    <property type="term" value="F:chromatin binding"/>
    <property type="evidence" value="ECO:0007669"/>
    <property type="project" value="TreeGrafter"/>
</dbReference>
<gene>
    <name evidence="3" type="ORF">NLJ89_g7477</name>
</gene>
<keyword evidence="4" id="KW-1185">Reference proteome</keyword>
<sequence>MAFDYVASPTDANTDDTSADLRLYAPHSEGYIEFYRVLRTLLEDNSLKIAVTDTPAEADLEVVLENGRYLFRVTDTRLTQRGFDRLFPTINPTSKEITSLVRGACHYYRELRSGENNLSAATKGGVVVEFYRLQKSGSYPPRMAPTGPNLLTDGLVDFVVQEDVPYGMKLINNTPYDLYPGLLYFDNSDLSIGTYYQSVLDTFYCPLQKDGGTLTIGYGVGPDRSSPFSYFLRDGQDLDIGFLKLVLSTEPRDMAPVNQTSPFEKGYSPPPSRKSPRDTLSESIVVPVIQRRHPESKIEEILRKAFLSQVGSLQSMISTLRQAGDGERQRLEEERRELQTEVQSQKHEAASLASALDAEKGARESLDSQVIYLKEQYRALEDEAQGKTSRIAELTAWLDGERKERAKLEVDKHRVEEEYSVLRRYVDRLDGQVADLTSSLEQEKAEGAKVEEDRRQLEDENMSLRGETEVQAEEIALLTKSLEEENGHSASLNGQLAFSENQRRAIDKERVALEAETANQKVRLANLVKELEEQKALRAGVESQLHAQTEQIASLTKEIADHKDQRRQAEEERSSLQLETQAQKVHIATLTRELEEQRALRAGVETQLSKALSLDATSGSISSVDPRQKAKVRKGTMLTDTTRRFLGFRA</sequence>
<name>A0A9W8MRQ8_9AGAR</name>
<dbReference type="GO" id="GO:0000785">
    <property type="term" value="C:chromatin"/>
    <property type="evidence" value="ECO:0007669"/>
    <property type="project" value="TreeGrafter"/>
</dbReference>
<dbReference type="GO" id="GO:0007076">
    <property type="term" value="P:mitotic chromosome condensation"/>
    <property type="evidence" value="ECO:0007669"/>
    <property type="project" value="TreeGrafter"/>
</dbReference>
<feature type="region of interest" description="Disordered" evidence="2">
    <location>
        <begin position="254"/>
        <end position="281"/>
    </location>
</feature>
<dbReference type="AlphaFoldDB" id="A0A9W8MRQ8"/>
<dbReference type="GO" id="GO:0000796">
    <property type="term" value="C:condensin complex"/>
    <property type="evidence" value="ECO:0007669"/>
    <property type="project" value="TreeGrafter"/>
</dbReference>
<dbReference type="GO" id="GO:0000793">
    <property type="term" value="C:condensed chromosome"/>
    <property type="evidence" value="ECO:0007669"/>
    <property type="project" value="TreeGrafter"/>
</dbReference>
<organism evidence="3 4">
    <name type="scientific">Agrocybe chaxingu</name>
    <dbReference type="NCBI Taxonomy" id="84603"/>
    <lineage>
        <taxon>Eukaryota</taxon>
        <taxon>Fungi</taxon>
        <taxon>Dikarya</taxon>
        <taxon>Basidiomycota</taxon>
        <taxon>Agaricomycotina</taxon>
        <taxon>Agaricomycetes</taxon>
        <taxon>Agaricomycetidae</taxon>
        <taxon>Agaricales</taxon>
        <taxon>Agaricineae</taxon>
        <taxon>Strophariaceae</taxon>
        <taxon>Agrocybe</taxon>
    </lineage>
</organism>
<protein>
    <submittedName>
        <fullName evidence="3">Uncharacterized protein</fullName>
    </submittedName>
</protein>
<dbReference type="EMBL" id="JANKHO010000896">
    <property type="protein sequence ID" value="KAJ3505330.1"/>
    <property type="molecule type" value="Genomic_DNA"/>
</dbReference>
<feature type="compositionally biased region" description="Basic and acidic residues" evidence="2">
    <location>
        <begin position="560"/>
        <end position="574"/>
    </location>
</feature>
<dbReference type="PANTHER" id="PTHR43941:SF1">
    <property type="entry name" value="STRUCTURAL MAINTENANCE OF CHROMOSOMES PROTEIN 2"/>
    <property type="match status" value="1"/>
</dbReference>
<keyword evidence="1" id="KW-0175">Coiled coil</keyword>
<evidence type="ECO:0000313" key="4">
    <source>
        <dbReference type="Proteomes" id="UP001148786"/>
    </source>
</evidence>
<dbReference type="Proteomes" id="UP001148786">
    <property type="component" value="Unassembled WGS sequence"/>
</dbReference>
<reference evidence="3" key="1">
    <citation type="submission" date="2022-07" db="EMBL/GenBank/DDBJ databases">
        <title>Genome Sequence of Agrocybe chaxingu.</title>
        <authorList>
            <person name="Buettner E."/>
        </authorList>
    </citation>
    <scope>NUCLEOTIDE SEQUENCE</scope>
    <source>
        <strain evidence="3">MP-N11</strain>
    </source>
</reference>
<proteinExistence type="predicted"/>
<dbReference type="PANTHER" id="PTHR43941">
    <property type="entry name" value="STRUCTURAL MAINTENANCE OF CHROMOSOMES PROTEIN 2"/>
    <property type="match status" value="1"/>
</dbReference>
<evidence type="ECO:0000256" key="2">
    <source>
        <dbReference type="SAM" id="MobiDB-lite"/>
    </source>
</evidence>
<feature type="coiled-coil region" evidence="1">
    <location>
        <begin position="321"/>
        <end position="467"/>
    </location>
</feature>
<evidence type="ECO:0000313" key="3">
    <source>
        <dbReference type="EMBL" id="KAJ3505330.1"/>
    </source>
</evidence>
<evidence type="ECO:0000256" key="1">
    <source>
        <dbReference type="SAM" id="Coils"/>
    </source>
</evidence>
<dbReference type="OrthoDB" id="3223806at2759"/>
<comment type="caution">
    <text evidence="3">The sequence shown here is derived from an EMBL/GenBank/DDBJ whole genome shotgun (WGS) entry which is preliminary data.</text>
</comment>
<accession>A0A9W8MRQ8</accession>